<feature type="compositionally biased region" description="Polar residues" evidence="1">
    <location>
        <begin position="77"/>
        <end position="87"/>
    </location>
</feature>
<proteinExistence type="predicted"/>
<dbReference type="Proteomes" id="UP000574390">
    <property type="component" value="Unassembled WGS sequence"/>
</dbReference>
<evidence type="ECO:0000313" key="2">
    <source>
        <dbReference type="EMBL" id="KAF4708339.1"/>
    </source>
</evidence>
<name>A0A7J6QIC2_PEROL</name>
<dbReference type="EMBL" id="JABANM010029238">
    <property type="protein sequence ID" value="KAF4708339.1"/>
    <property type="molecule type" value="Genomic_DNA"/>
</dbReference>
<accession>A0A7J6QIC2</accession>
<organism evidence="2 3">
    <name type="scientific">Perkinsus olseni</name>
    <name type="common">Perkinsus atlanticus</name>
    <dbReference type="NCBI Taxonomy" id="32597"/>
    <lineage>
        <taxon>Eukaryota</taxon>
        <taxon>Sar</taxon>
        <taxon>Alveolata</taxon>
        <taxon>Perkinsozoa</taxon>
        <taxon>Perkinsea</taxon>
        <taxon>Perkinsida</taxon>
        <taxon>Perkinsidae</taxon>
        <taxon>Perkinsus</taxon>
    </lineage>
</organism>
<protein>
    <submittedName>
        <fullName evidence="2">Uncharacterized protein</fullName>
    </submittedName>
</protein>
<evidence type="ECO:0000256" key="1">
    <source>
        <dbReference type="SAM" id="MobiDB-lite"/>
    </source>
</evidence>
<comment type="caution">
    <text evidence="2">The sequence shown here is derived from an EMBL/GenBank/DDBJ whole genome shotgun (WGS) entry which is preliminary data.</text>
</comment>
<feature type="compositionally biased region" description="Basic and acidic residues" evidence="1">
    <location>
        <begin position="41"/>
        <end position="54"/>
    </location>
</feature>
<reference evidence="2 3" key="1">
    <citation type="submission" date="2020-04" db="EMBL/GenBank/DDBJ databases">
        <title>Perkinsus olseni comparative genomics.</title>
        <authorList>
            <person name="Bogema D.R."/>
        </authorList>
    </citation>
    <scope>NUCLEOTIDE SEQUENCE [LARGE SCALE GENOMIC DNA]</scope>
    <source>
        <strain evidence="2">ATCC PRA-205</strain>
    </source>
</reference>
<feature type="region of interest" description="Disordered" evidence="1">
    <location>
        <begin position="24"/>
        <end position="104"/>
    </location>
</feature>
<feature type="non-terminal residue" evidence="2">
    <location>
        <position position="1"/>
    </location>
</feature>
<evidence type="ECO:0000313" key="3">
    <source>
        <dbReference type="Proteomes" id="UP000574390"/>
    </source>
</evidence>
<gene>
    <name evidence="2" type="ORF">FOZ62_014589</name>
</gene>
<dbReference type="AlphaFoldDB" id="A0A7J6QIC2"/>
<sequence length="104" mass="11815">VAQLQHMMPATAMAMFQQQAGVALRSEPHYQHQQLPVRHQPPREASRRSRRIEDQSSESEFESEASSSDSESEAESTMNTRPQSSGRPSYGRKKHNSDDEEWTG</sequence>